<organism evidence="2 3">
    <name type="scientific">Cirrhinus molitorella</name>
    <name type="common">mud carp</name>
    <dbReference type="NCBI Taxonomy" id="172907"/>
    <lineage>
        <taxon>Eukaryota</taxon>
        <taxon>Metazoa</taxon>
        <taxon>Chordata</taxon>
        <taxon>Craniata</taxon>
        <taxon>Vertebrata</taxon>
        <taxon>Euteleostomi</taxon>
        <taxon>Actinopterygii</taxon>
        <taxon>Neopterygii</taxon>
        <taxon>Teleostei</taxon>
        <taxon>Ostariophysi</taxon>
        <taxon>Cypriniformes</taxon>
        <taxon>Cyprinidae</taxon>
        <taxon>Labeoninae</taxon>
        <taxon>Labeonini</taxon>
        <taxon>Cirrhinus</taxon>
    </lineage>
</organism>
<proteinExistence type="predicted"/>
<evidence type="ECO:0000313" key="3">
    <source>
        <dbReference type="Proteomes" id="UP001558613"/>
    </source>
</evidence>
<protein>
    <submittedName>
        <fullName evidence="2">Uncharacterized protein</fullName>
    </submittedName>
</protein>
<reference evidence="2 3" key="1">
    <citation type="submission" date="2023-09" db="EMBL/GenBank/DDBJ databases">
        <authorList>
            <person name="Wang M."/>
        </authorList>
    </citation>
    <scope>NUCLEOTIDE SEQUENCE [LARGE SCALE GENOMIC DNA]</scope>
    <source>
        <strain evidence="2">GT-2023</strain>
        <tissue evidence="2">Liver</tissue>
    </source>
</reference>
<dbReference type="EMBL" id="JAYMGO010000012">
    <property type="protein sequence ID" value="KAL1264410.1"/>
    <property type="molecule type" value="Genomic_DNA"/>
</dbReference>
<evidence type="ECO:0000256" key="1">
    <source>
        <dbReference type="SAM" id="MobiDB-lite"/>
    </source>
</evidence>
<sequence length="92" mass="10725">MTITKRLNSPSSAARDISRVIKAPFRRHQQQQHQQRRCAPAAKTAEMPFPPPPSQIWHLLRFSPSQYWHTPSVCRFREMEASDKLRVVKTST</sequence>
<dbReference type="Proteomes" id="UP001558613">
    <property type="component" value="Unassembled WGS sequence"/>
</dbReference>
<feature type="region of interest" description="Disordered" evidence="1">
    <location>
        <begin position="25"/>
        <end position="50"/>
    </location>
</feature>
<accession>A0ABR3MH76</accession>
<comment type="caution">
    <text evidence="2">The sequence shown here is derived from an EMBL/GenBank/DDBJ whole genome shotgun (WGS) entry which is preliminary data.</text>
</comment>
<name>A0ABR3MH76_9TELE</name>
<gene>
    <name evidence="2" type="ORF">QQF64_004765</name>
</gene>
<feature type="compositionally biased region" description="Basic residues" evidence="1">
    <location>
        <begin position="25"/>
        <end position="36"/>
    </location>
</feature>
<evidence type="ECO:0000313" key="2">
    <source>
        <dbReference type="EMBL" id="KAL1264410.1"/>
    </source>
</evidence>
<keyword evidence="3" id="KW-1185">Reference proteome</keyword>